<sequence length="288" mass="32234">MATPRRDIKLIIVGKTGVGKSATGNTVLGRYHFKSSPCAGNASVTNTFEKASTCNRGRIITVVDCPGIKDTDLNEEDGSVLTDDAKKQIFADAPEGFDAFLLVFLFSVRYTKEYVQTVAHLKQQFGGEFFRFCILAFTHGDAYDATETEYESFPGWINTQEGSFKTLVEACGKRCVLFDNKTKDETKRTSQVDQLIKLIDQRSALGLRYTGDHLKMAEFVRARNRVEAKRHLIKAESEEENGLIKQHLDTVKSSEPKKQLQLLAGLKRRGETLCHRIKELDDGTGVLK</sequence>
<comment type="caution">
    <text evidence="5">The sequence shown here is derived from an EMBL/GenBank/DDBJ whole genome shotgun (WGS) entry which is preliminary data.</text>
</comment>
<gene>
    <name evidence="5" type="ORF">GSLYS_00020103001</name>
</gene>
<evidence type="ECO:0000256" key="2">
    <source>
        <dbReference type="ARBA" id="ARBA00022741"/>
    </source>
</evidence>
<dbReference type="PANTHER" id="PTHR10903:SF184">
    <property type="entry name" value="GTP-BINDING PROTEIN A"/>
    <property type="match status" value="1"/>
</dbReference>
<keyword evidence="3" id="KW-0342">GTP-binding</keyword>
<dbReference type="GO" id="GO:0005525">
    <property type="term" value="F:GTP binding"/>
    <property type="evidence" value="ECO:0007669"/>
    <property type="project" value="UniProtKB-KW"/>
</dbReference>
<evidence type="ECO:0000256" key="1">
    <source>
        <dbReference type="ARBA" id="ARBA00008535"/>
    </source>
</evidence>
<evidence type="ECO:0000259" key="4">
    <source>
        <dbReference type="PROSITE" id="PS51720"/>
    </source>
</evidence>
<evidence type="ECO:0000313" key="5">
    <source>
        <dbReference type="EMBL" id="CAL1546726.1"/>
    </source>
</evidence>
<dbReference type="Gene3D" id="3.40.50.300">
    <property type="entry name" value="P-loop containing nucleotide triphosphate hydrolases"/>
    <property type="match status" value="1"/>
</dbReference>
<reference evidence="5 6" key="1">
    <citation type="submission" date="2024-04" db="EMBL/GenBank/DDBJ databases">
        <authorList>
            <consortium name="Genoscope - CEA"/>
            <person name="William W."/>
        </authorList>
    </citation>
    <scope>NUCLEOTIDE SEQUENCE [LARGE SCALE GENOMIC DNA]</scope>
</reference>
<dbReference type="InterPro" id="IPR045058">
    <property type="entry name" value="GIMA/IAN/Toc"/>
</dbReference>
<protein>
    <recommendedName>
        <fullName evidence="4">AIG1-type G domain-containing protein</fullName>
    </recommendedName>
</protein>
<dbReference type="Proteomes" id="UP001497497">
    <property type="component" value="Unassembled WGS sequence"/>
</dbReference>
<feature type="domain" description="AIG1-type G" evidence="4">
    <location>
        <begin position="5"/>
        <end position="218"/>
    </location>
</feature>
<proteinExistence type="inferred from homology"/>
<feature type="non-terminal residue" evidence="5">
    <location>
        <position position="288"/>
    </location>
</feature>
<comment type="similarity">
    <text evidence="1">Belongs to the TRAFAC class TrmE-Era-EngA-EngB-Septin-like GTPase superfamily. AIG1/Toc34/Toc159-like paraseptin GTPase family. IAN subfamily.</text>
</comment>
<dbReference type="AlphaFoldDB" id="A0AAV2IKN9"/>
<evidence type="ECO:0000256" key="3">
    <source>
        <dbReference type="ARBA" id="ARBA00023134"/>
    </source>
</evidence>
<keyword evidence="6" id="KW-1185">Reference proteome</keyword>
<name>A0AAV2IKN9_LYMST</name>
<accession>A0AAV2IKN9</accession>
<evidence type="ECO:0000313" key="6">
    <source>
        <dbReference type="Proteomes" id="UP001497497"/>
    </source>
</evidence>
<dbReference type="PROSITE" id="PS51720">
    <property type="entry name" value="G_AIG1"/>
    <property type="match status" value="1"/>
</dbReference>
<organism evidence="5 6">
    <name type="scientific">Lymnaea stagnalis</name>
    <name type="common">Great pond snail</name>
    <name type="synonym">Helix stagnalis</name>
    <dbReference type="NCBI Taxonomy" id="6523"/>
    <lineage>
        <taxon>Eukaryota</taxon>
        <taxon>Metazoa</taxon>
        <taxon>Spiralia</taxon>
        <taxon>Lophotrochozoa</taxon>
        <taxon>Mollusca</taxon>
        <taxon>Gastropoda</taxon>
        <taxon>Heterobranchia</taxon>
        <taxon>Euthyneura</taxon>
        <taxon>Panpulmonata</taxon>
        <taxon>Hygrophila</taxon>
        <taxon>Lymnaeoidea</taxon>
        <taxon>Lymnaeidae</taxon>
        <taxon>Lymnaea</taxon>
    </lineage>
</organism>
<dbReference type="InterPro" id="IPR006703">
    <property type="entry name" value="G_AIG1"/>
</dbReference>
<dbReference type="Pfam" id="PF04548">
    <property type="entry name" value="AIG1"/>
    <property type="match status" value="1"/>
</dbReference>
<dbReference type="PANTHER" id="PTHR10903">
    <property type="entry name" value="GTPASE, IMAP FAMILY MEMBER-RELATED"/>
    <property type="match status" value="1"/>
</dbReference>
<dbReference type="InterPro" id="IPR027417">
    <property type="entry name" value="P-loop_NTPase"/>
</dbReference>
<dbReference type="SUPFAM" id="SSF52540">
    <property type="entry name" value="P-loop containing nucleoside triphosphate hydrolases"/>
    <property type="match status" value="1"/>
</dbReference>
<keyword evidence="2" id="KW-0547">Nucleotide-binding</keyword>
<dbReference type="EMBL" id="CAXITT010000848">
    <property type="protein sequence ID" value="CAL1546726.1"/>
    <property type="molecule type" value="Genomic_DNA"/>
</dbReference>
<dbReference type="FunFam" id="3.40.50.300:FF:000840">
    <property type="entry name" value="Immune-associated nucleotide-binding protein 9"/>
    <property type="match status" value="1"/>
</dbReference>